<sequence length="74" mass="8598">MRTHQICSIRRASLYSIIWAFYQFKTAEAVGHPIEELIRTAEPAKALANDDLFFYPLLIYPDTTYLTSIDLEED</sequence>
<dbReference type="EMBL" id="VSWC01000015">
    <property type="protein sequence ID" value="KAA1113076.1"/>
    <property type="molecule type" value="Genomic_DNA"/>
</dbReference>
<gene>
    <name evidence="1" type="ORF">PGT21_020179</name>
</gene>
<organism evidence="1 2">
    <name type="scientific">Puccinia graminis f. sp. tritici</name>
    <dbReference type="NCBI Taxonomy" id="56615"/>
    <lineage>
        <taxon>Eukaryota</taxon>
        <taxon>Fungi</taxon>
        <taxon>Dikarya</taxon>
        <taxon>Basidiomycota</taxon>
        <taxon>Pucciniomycotina</taxon>
        <taxon>Pucciniomycetes</taxon>
        <taxon>Pucciniales</taxon>
        <taxon>Pucciniaceae</taxon>
        <taxon>Puccinia</taxon>
    </lineage>
</organism>
<accession>A0A5B0QIT1</accession>
<protein>
    <submittedName>
        <fullName evidence="1">Uncharacterized protein</fullName>
    </submittedName>
</protein>
<comment type="caution">
    <text evidence="1">The sequence shown here is derived from an EMBL/GenBank/DDBJ whole genome shotgun (WGS) entry which is preliminary data.</text>
</comment>
<name>A0A5B0QIT1_PUCGR</name>
<dbReference type="AlphaFoldDB" id="A0A5B0QIT1"/>
<proteinExistence type="predicted"/>
<reference evidence="1 2" key="1">
    <citation type="submission" date="2019-05" db="EMBL/GenBank/DDBJ databases">
        <title>Emergence of the Ug99 lineage of the wheat stem rust pathogen through somatic hybridization.</title>
        <authorList>
            <person name="Li F."/>
            <person name="Upadhyaya N.M."/>
            <person name="Sperschneider J."/>
            <person name="Matny O."/>
            <person name="Nguyen-Phuc H."/>
            <person name="Mago R."/>
            <person name="Raley C."/>
            <person name="Miller M.E."/>
            <person name="Silverstein K.A.T."/>
            <person name="Henningsen E."/>
            <person name="Hirsch C.D."/>
            <person name="Visser B."/>
            <person name="Pretorius Z.A."/>
            <person name="Steffenson B.J."/>
            <person name="Schwessinger B."/>
            <person name="Dodds P.N."/>
            <person name="Figueroa M."/>
        </authorList>
    </citation>
    <scope>NUCLEOTIDE SEQUENCE [LARGE SCALE GENOMIC DNA]</scope>
    <source>
        <strain evidence="1">21-0</strain>
    </source>
</reference>
<evidence type="ECO:0000313" key="1">
    <source>
        <dbReference type="EMBL" id="KAA1113076.1"/>
    </source>
</evidence>
<dbReference type="Proteomes" id="UP000324748">
    <property type="component" value="Unassembled WGS sequence"/>
</dbReference>
<evidence type="ECO:0000313" key="2">
    <source>
        <dbReference type="Proteomes" id="UP000324748"/>
    </source>
</evidence>
<keyword evidence="2" id="KW-1185">Reference proteome</keyword>